<dbReference type="AlphaFoldDB" id="A0AAN7YT36"/>
<feature type="transmembrane region" description="Helical" evidence="5">
    <location>
        <begin position="332"/>
        <end position="352"/>
    </location>
</feature>
<comment type="subcellular location">
    <subcellularLocation>
        <location evidence="1">Membrane</location>
        <topology evidence="1">Multi-pass membrane protein</topology>
    </subcellularLocation>
</comment>
<dbReference type="GO" id="GO:0016020">
    <property type="term" value="C:membrane"/>
    <property type="evidence" value="ECO:0007669"/>
    <property type="project" value="UniProtKB-SubCell"/>
</dbReference>
<feature type="transmembrane region" description="Helical" evidence="5">
    <location>
        <begin position="78"/>
        <end position="94"/>
    </location>
</feature>
<feature type="transmembrane region" description="Helical" evidence="5">
    <location>
        <begin position="206"/>
        <end position="232"/>
    </location>
</feature>
<evidence type="ECO:0000256" key="5">
    <source>
        <dbReference type="SAM" id="Phobius"/>
    </source>
</evidence>
<feature type="domain" description="NADH:quinone oxidoreductase/Mrp antiporter transmembrane" evidence="6">
    <location>
        <begin position="127"/>
        <end position="422"/>
    </location>
</feature>
<feature type="transmembrane region" description="Helical" evidence="5">
    <location>
        <begin position="12"/>
        <end position="31"/>
    </location>
</feature>
<sequence length="493" mass="55260">MMILFESSLNMIKYSVYIVPLILMIILSISIENASKKMNIILKSMKITIIVIGILIMIEESTYVKLNGHLIKTEIIELFEIILLGVTYVIITIFEKGVKEGTKTKITEEGIILMYSSIIGMLISMEAHNLITLFLSLEISSICFYILALNKNSRKVSIEGGLKYYIVGGIASTIILLGIVCIYKSTGSLMYTDIFITLMENGKVDNIAQMGLSLLVLGLIIKLGIAPFHGWLIDTYEGTGMLMTYFLTITQKIVTIIILINLYLMIIAYVTIQGLNQVLLIGIIVTLLVGTIGSLRQQKLIRFIAYSAIVNSALLIMFFVGNNTEELVSYSIYYLVNYIIGLTVLISIIMGLNKNREGNIELLGELKNIWLNNRVVGVCFIVVLLYLAGLPPFTNFISKIILILPYIIEGRLYITMIILFLTVGIMIYYVNIVKILLIDKKQQEERGGVQKLETYQMKSGGTIIIGGMLWIVFSQVYLDEIINIIKIIVAISN</sequence>
<evidence type="ECO:0000256" key="3">
    <source>
        <dbReference type="ARBA" id="ARBA00022989"/>
    </source>
</evidence>
<protein>
    <recommendedName>
        <fullName evidence="6">NADH:quinone oxidoreductase/Mrp antiporter transmembrane domain-containing protein</fullName>
    </recommendedName>
</protein>
<keyword evidence="4 5" id="KW-0472">Membrane</keyword>
<evidence type="ECO:0000256" key="1">
    <source>
        <dbReference type="ARBA" id="ARBA00004141"/>
    </source>
</evidence>
<feature type="transmembrane region" description="Helical" evidence="5">
    <location>
        <begin position="40"/>
        <end position="58"/>
    </location>
</feature>
<keyword evidence="8" id="KW-1185">Reference proteome</keyword>
<reference evidence="7 8" key="1">
    <citation type="submission" date="2023-11" db="EMBL/GenBank/DDBJ databases">
        <title>Dfirmibasis_genome.</title>
        <authorList>
            <person name="Edelbroek B."/>
            <person name="Kjellin J."/>
            <person name="Jerlstrom-Hultqvist J."/>
            <person name="Soderbom F."/>
        </authorList>
    </citation>
    <scope>NUCLEOTIDE SEQUENCE [LARGE SCALE GENOMIC DNA]</scope>
    <source>
        <strain evidence="7 8">TNS-C-14</strain>
    </source>
</reference>
<feature type="transmembrane region" description="Helical" evidence="5">
    <location>
        <begin position="253"/>
        <end position="272"/>
    </location>
</feature>
<feature type="transmembrane region" description="Helical" evidence="5">
    <location>
        <begin position="459"/>
        <end position="478"/>
    </location>
</feature>
<evidence type="ECO:0000256" key="2">
    <source>
        <dbReference type="ARBA" id="ARBA00022692"/>
    </source>
</evidence>
<name>A0AAN7YT36_9MYCE</name>
<feature type="transmembrane region" description="Helical" evidence="5">
    <location>
        <begin position="373"/>
        <end position="393"/>
    </location>
</feature>
<gene>
    <name evidence="7" type="ORF">RB653_011178</name>
</gene>
<feature type="transmembrane region" description="Helical" evidence="5">
    <location>
        <begin position="130"/>
        <end position="150"/>
    </location>
</feature>
<geneLocation type="mitochondrion" evidence="7"/>
<feature type="transmembrane region" description="Helical" evidence="5">
    <location>
        <begin position="278"/>
        <end position="296"/>
    </location>
</feature>
<keyword evidence="7" id="KW-0496">Mitochondrion</keyword>
<feature type="transmembrane region" description="Helical" evidence="5">
    <location>
        <begin position="162"/>
        <end position="186"/>
    </location>
</feature>
<accession>A0AAN7YT36</accession>
<dbReference type="PANTHER" id="PTHR22773">
    <property type="entry name" value="NADH DEHYDROGENASE"/>
    <property type="match status" value="1"/>
</dbReference>
<dbReference type="Proteomes" id="UP001344447">
    <property type="component" value="Unassembled WGS sequence"/>
</dbReference>
<evidence type="ECO:0000256" key="4">
    <source>
        <dbReference type="ARBA" id="ARBA00023136"/>
    </source>
</evidence>
<organism evidence="7 8">
    <name type="scientific">Dictyostelium firmibasis</name>
    <dbReference type="NCBI Taxonomy" id="79012"/>
    <lineage>
        <taxon>Eukaryota</taxon>
        <taxon>Amoebozoa</taxon>
        <taxon>Evosea</taxon>
        <taxon>Eumycetozoa</taxon>
        <taxon>Dictyostelia</taxon>
        <taxon>Dictyosteliales</taxon>
        <taxon>Dictyosteliaceae</taxon>
        <taxon>Dictyostelium</taxon>
    </lineage>
</organism>
<dbReference type="InterPro" id="IPR001750">
    <property type="entry name" value="ND/Mrp_TM"/>
</dbReference>
<feature type="transmembrane region" description="Helical" evidence="5">
    <location>
        <begin position="303"/>
        <end position="320"/>
    </location>
</feature>
<keyword evidence="2 5" id="KW-0812">Transmembrane</keyword>
<comment type="caution">
    <text evidence="7">The sequence shown here is derived from an EMBL/GenBank/DDBJ whole genome shotgun (WGS) entry which is preliminary data.</text>
</comment>
<evidence type="ECO:0000259" key="6">
    <source>
        <dbReference type="Pfam" id="PF00361"/>
    </source>
</evidence>
<feature type="transmembrane region" description="Helical" evidence="5">
    <location>
        <begin position="413"/>
        <end position="438"/>
    </location>
</feature>
<feature type="transmembrane region" description="Helical" evidence="5">
    <location>
        <begin position="106"/>
        <end position="124"/>
    </location>
</feature>
<dbReference type="EMBL" id="JAVFKY010000009">
    <property type="protein sequence ID" value="KAK5574402.1"/>
    <property type="molecule type" value="Genomic_DNA"/>
</dbReference>
<evidence type="ECO:0000313" key="7">
    <source>
        <dbReference type="EMBL" id="KAK5574402.1"/>
    </source>
</evidence>
<keyword evidence="3 5" id="KW-1133">Transmembrane helix</keyword>
<proteinExistence type="predicted"/>
<evidence type="ECO:0000313" key="8">
    <source>
        <dbReference type="Proteomes" id="UP001344447"/>
    </source>
</evidence>
<dbReference type="Pfam" id="PF00361">
    <property type="entry name" value="Proton_antipo_M"/>
    <property type="match status" value="1"/>
</dbReference>